<dbReference type="Proteomes" id="UP000630923">
    <property type="component" value="Unassembled WGS sequence"/>
</dbReference>
<comment type="caution">
    <text evidence="2">The sequence shown here is derived from an EMBL/GenBank/DDBJ whole genome shotgun (WGS) entry which is preliminary data.</text>
</comment>
<accession>A0A919E5A0</accession>
<reference evidence="2" key="1">
    <citation type="journal article" date="2014" name="Int. J. Syst. Evol. Microbiol.">
        <title>Complete genome sequence of Corynebacterium casei LMG S-19264T (=DSM 44701T), isolated from a smear-ripened cheese.</title>
        <authorList>
            <consortium name="US DOE Joint Genome Institute (JGI-PGF)"/>
            <person name="Walter F."/>
            <person name="Albersmeier A."/>
            <person name="Kalinowski J."/>
            <person name="Ruckert C."/>
        </authorList>
    </citation>
    <scope>NUCLEOTIDE SEQUENCE</scope>
    <source>
        <strain evidence="2">KCTC 42590</strain>
    </source>
</reference>
<dbReference type="EMBL" id="BNCI01000001">
    <property type="protein sequence ID" value="GHF20723.1"/>
    <property type="molecule type" value="Genomic_DNA"/>
</dbReference>
<evidence type="ECO:0000256" key="1">
    <source>
        <dbReference type="SAM" id="MobiDB-lite"/>
    </source>
</evidence>
<evidence type="ECO:0000313" key="2">
    <source>
        <dbReference type="EMBL" id="GHF20723.1"/>
    </source>
</evidence>
<protein>
    <submittedName>
        <fullName evidence="2">Uncharacterized protein</fullName>
    </submittedName>
</protein>
<reference evidence="2" key="2">
    <citation type="submission" date="2020-09" db="EMBL/GenBank/DDBJ databases">
        <authorList>
            <person name="Sun Q."/>
            <person name="Kim S."/>
        </authorList>
    </citation>
    <scope>NUCLEOTIDE SEQUENCE</scope>
    <source>
        <strain evidence="2">KCTC 42590</strain>
    </source>
</reference>
<feature type="region of interest" description="Disordered" evidence="1">
    <location>
        <begin position="108"/>
        <end position="132"/>
    </location>
</feature>
<dbReference type="RefSeq" id="WP_191251316.1">
    <property type="nucleotide sequence ID" value="NZ_BNCI01000001.1"/>
</dbReference>
<proteinExistence type="predicted"/>
<sequence>MSKYIGKKQQLLLERIDKSLSVAALAFLLFFQQLVHVSAANAANDPFATDASGRPLSIAFICGAALGEDTPNGAMDCMSCTYGESADTPADPLLSDCPDLHSVADPLARHTEAAPTVPDTRSDAVRAPPTAF</sequence>
<dbReference type="AlphaFoldDB" id="A0A919E5A0"/>
<evidence type="ECO:0000313" key="3">
    <source>
        <dbReference type="Proteomes" id="UP000630923"/>
    </source>
</evidence>
<gene>
    <name evidence="2" type="ORF">GCM10017044_14540</name>
</gene>
<organism evidence="2 3">
    <name type="scientific">Kordiimonas sediminis</name>
    <dbReference type="NCBI Taxonomy" id="1735581"/>
    <lineage>
        <taxon>Bacteria</taxon>
        <taxon>Pseudomonadati</taxon>
        <taxon>Pseudomonadota</taxon>
        <taxon>Alphaproteobacteria</taxon>
        <taxon>Kordiimonadales</taxon>
        <taxon>Kordiimonadaceae</taxon>
        <taxon>Kordiimonas</taxon>
    </lineage>
</organism>
<keyword evidence="3" id="KW-1185">Reference proteome</keyword>
<name>A0A919E5A0_9PROT</name>